<dbReference type="PANTHER" id="PTHR43797:SF2">
    <property type="entry name" value="HOMOCYSTEINE_CYSTEINE SYNTHASE"/>
    <property type="match status" value="1"/>
</dbReference>
<dbReference type="GO" id="GO:0019346">
    <property type="term" value="P:transsulfuration"/>
    <property type="evidence" value="ECO:0007669"/>
    <property type="project" value="InterPro"/>
</dbReference>
<dbReference type="PIRSF" id="PIRSF001434">
    <property type="entry name" value="CGS"/>
    <property type="match status" value="1"/>
</dbReference>
<evidence type="ECO:0000256" key="3">
    <source>
        <dbReference type="ARBA" id="ARBA00022679"/>
    </source>
</evidence>
<evidence type="ECO:0000256" key="2">
    <source>
        <dbReference type="ARBA" id="ARBA00009077"/>
    </source>
</evidence>
<dbReference type="EC" id="2.5.1.49" evidence="6"/>
<evidence type="ECO:0000256" key="5">
    <source>
        <dbReference type="RuleBase" id="RU362118"/>
    </source>
</evidence>
<evidence type="ECO:0000313" key="7">
    <source>
        <dbReference type="Proteomes" id="UP000587070"/>
    </source>
</evidence>
<keyword evidence="6" id="KW-0456">Lyase</keyword>
<dbReference type="PANTHER" id="PTHR43797">
    <property type="entry name" value="HOMOCYSTEINE/CYSTEINE SYNTHASE"/>
    <property type="match status" value="1"/>
</dbReference>
<evidence type="ECO:0000256" key="1">
    <source>
        <dbReference type="ARBA" id="ARBA00001933"/>
    </source>
</evidence>
<dbReference type="InterPro" id="IPR006235">
    <property type="entry name" value="OAc-hSer/O-AcSer_sulfhydrylase"/>
</dbReference>
<dbReference type="GO" id="GO:0006535">
    <property type="term" value="P:cysteine biosynthetic process from serine"/>
    <property type="evidence" value="ECO:0007669"/>
    <property type="project" value="TreeGrafter"/>
</dbReference>
<evidence type="ECO:0000313" key="6">
    <source>
        <dbReference type="EMBL" id="MBB4248592.1"/>
    </source>
</evidence>
<dbReference type="Gene3D" id="3.40.640.10">
    <property type="entry name" value="Type I PLP-dependent aspartate aminotransferase-like (Major domain)"/>
    <property type="match status" value="1"/>
</dbReference>
<dbReference type="GO" id="GO:0003961">
    <property type="term" value="F:O-acetylhomoserine aminocarboxypropyltransferase activity"/>
    <property type="evidence" value="ECO:0007669"/>
    <property type="project" value="UniProtKB-EC"/>
</dbReference>
<keyword evidence="7" id="KW-1185">Reference proteome</keyword>
<dbReference type="GO" id="GO:0005737">
    <property type="term" value="C:cytoplasm"/>
    <property type="evidence" value="ECO:0007669"/>
    <property type="project" value="TreeGrafter"/>
</dbReference>
<dbReference type="InterPro" id="IPR015424">
    <property type="entry name" value="PyrdxlP-dep_Trfase"/>
</dbReference>
<comment type="similarity">
    <text evidence="2 5">Belongs to the trans-sulfuration enzymes family.</text>
</comment>
<comment type="cofactor">
    <cofactor evidence="1 5">
        <name>pyridoxal 5'-phosphate</name>
        <dbReference type="ChEBI" id="CHEBI:597326"/>
    </cofactor>
</comment>
<accession>A0A840GJH0</accession>
<evidence type="ECO:0000256" key="4">
    <source>
        <dbReference type="ARBA" id="ARBA00022898"/>
    </source>
</evidence>
<comment type="caution">
    <text evidence="6">The sequence shown here is derived from an EMBL/GenBank/DDBJ whole genome shotgun (WGS) entry which is preliminary data.</text>
</comment>
<dbReference type="RefSeq" id="WP_153114782.1">
    <property type="nucleotide sequence ID" value="NZ_JACIGE010000012.1"/>
</dbReference>
<dbReference type="EMBL" id="JACIGE010000012">
    <property type="protein sequence ID" value="MBB4248592.1"/>
    <property type="molecule type" value="Genomic_DNA"/>
</dbReference>
<dbReference type="AlphaFoldDB" id="A0A840GJH0"/>
<dbReference type="GO" id="GO:0004124">
    <property type="term" value="F:cysteine synthase activity"/>
    <property type="evidence" value="ECO:0007669"/>
    <property type="project" value="TreeGrafter"/>
</dbReference>
<dbReference type="GO" id="GO:0071269">
    <property type="term" value="P:L-homocysteine biosynthetic process"/>
    <property type="evidence" value="ECO:0007669"/>
    <property type="project" value="TreeGrafter"/>
</dbReference>
<dbReference type="GO" id="GO:0030170">
    <property type="term" value="F:pyridoxal phosphate binding"/>
    <property type="evidence" value="ECO:0007669"/>
    <property type="project" value="InterPro"/>
</dbReference>
<reference evidence="6 7" key="1">
    <citation type="submission" date="2020-08" db="EMBL/GenBank/DDBJ databases">
        <title>Genome sequencing of Purple Non-Sulfur Bacteria from various extreme environments.</title>
        <authorList>
            <person name="Mayer M."/>
        </authorList>
    </citation>
    <scope>NUCLEOTIDE SEQUENCE [LARGE SCALE GENOMIC DNA]</scope>
    <source>
        <strain evidence="6 7">2761</strain>
    </source>
</reference>
<dbReference type="GO" id="GO:0016829">
    <property type="term" value="F:lyase activity"/>
    <property type="evidence" value="ECO:0007669"/>
    <property type="project" value="UniProtKB-KW"/>
</dbReference>
<dbReference type="OrthoDB" id="9805807at2"/>
<dbReference type="InterPro" id="IPR015421">
    <property type="entry name" value="PyrdxlP-dep_Trfase_major"/>
</dbReference>
<dbReference type="InterPro" id="IPR015422">
    <property type="entry name" value="PyrdxlP-dep_Trfase_small"/>
</dbReference>
<dbReference type="SUPFAM" id="SSF53383">
    <property type="entry name" value="PLP-dependent transferases"/>
    <property type="match status" value="1"/>
</dbReference>
<sequence>MPDSAANFRPDHRFETLQVHAGQTPAPVTNARALPIYQTSSFTFNDSAHAARLFALEEEGNVYTRIFNPTSDVFERRIAALEGGVAAVAVGTHAAARFLAFNTLLTHGDDIVVSNSVGSETRHQLLAFERNFGIHARFVDDDIPAAFAQAIGPRTRAIYVETLAGAGLRVPDFVGIAEVAHAAGLPLLVDNTAGGGGYLAQPLAHGADVVIAATNRLIGGHGAPAGGVIVDGGRFNWASGRFAEFTQPSAGYHGLRFWERFGPGSPTGNIAFAIRSRVEGARDIGPSLSPLSAFQFVVGLETLSLRAQRHADNALALAHWLRARPEVSAVIYPGLPEHPQHALARRYLPNGFGSELRFVLRGGGDAAARLLAGLELVGSVVNPDDGRTQIEAAEAAETACGRADGGTLRLFAGLEHFDDLVADIDRALTR</sequence>
<dbReference type="Proteomes" id="UP000587070">
    <property type="component" value="Unassembled WGS sequence"/>
</dbReference>
<keyword evidence="3 6" id="KW-0808">Transferase</keyword>
<organism evidence="6 7">
    <name type="scientific">Rhodocyclus tenuis</name>
    <name type="common">Rhodospirillum tenue</name>
    <dbReference type="NCBI Taxonomy" id="1066"/>
    <lineage>
        <taxon>Bacteria</taxon>
        <taxon>Pseudomonadati</taxon>
        <taxon>Pseudomonadota</taxon>
        <taxon>Betaproteobacteria</taxon>
        <taxon>Rhodocyclales</taxon>
        <taxon>Rhodocyclaceae</taxon>
        <taxon>Rhodocyclus</taxon>
    </lineage>
</organism>
<keyword evidence="4 5" id="KW-0663">Pyridoxal phosphate</keyword>
<protein>
    <submittedName>
        <fullName evidence="6">O-acetylhomoserine (Thiol)-lyase</fullName>
        <ecNumber evidence="6">2.5.1.49</ecNumber>
    </submittedName>
</protein>
<dbReference type="InterPro" id="IPR000277">
    <property type="entry name" value="Cys/Met-Metab_PyrdxlP-dep_enz"/>
</dbReference>
<name>A0A840GJH0_RHOTE</name>
<gene>
    <name evidence="6" type="ORF">GGD90_002991</name>
</gene>
<dbReference type="Pfam" id="PF01053">
    <property type="entry name" value="Cys_Met_Meta_PP"/>
    <property type="match status" value="1"/>
</dbReference>
<proteinExistence type="inferred from homology"/>
<dbReference type="Gene3D" id="3.90.1150.10">
    <property type="entry name" value="Aspartate Aminotransferase, domain 1"/>
    <property type="match status" value="1"/>
</dbReference>